<dbReference type="Pfam" id="PF14604">
    <property type="entry name" value="SH3_9"/>
    <property type="match status" value="1"/>
</dbReference>
<evidence type="ECO:0000256" key="4">
    <source>
        <dbReference type="ARBA" id="ARBA00023203"/>
    </source>
</evidence>
<sequence>MSSVQASRQPKILQEFEENQARIGNQHHNQYLSQNIHSLEYQEPVKLEKEPETNTRASVSPPEEFNYTRNLLKEGLPPRQDSEMEANAEEEQNWDEPTLEAPPDVRDPLTEMMAEHGMVRQMVDNTQVITSGQLSDGLRARALYDYQAADDTEISFDPDDIITQIEQIDEGWWQGLAPDGSYGLFPANYVELLD</sequence>
<dbReference type="InterPro" id="IPR035717">
    <property type="entry name" value="Drebrin-like_SH3"/>
</dbReference>
<dbReference type="AlphaFoldDB" id="A0A087UXN7"/>
<dbReference type="PANTHER" id="PTHR10829:SF25">
    <property type="entry name" value="DREBRIN-LIKE PROTEIN"/>
    <property type="match status" value="1"/>
</dbReference>
<dbReference type="PROSITE" id="PS50002">
    <property type="entry name" value="SH3"/>
    <property type="match status" value="1"/>
</dbReference>
<protein>
    <submittedName>
        <fullName evidence="9">Drebrin-like protein</fullName>
    </submittedName>
</protein>
<dbReference type="GO" id="GO:0030027">
    <property type="term" value="C:lamellipodium"/>
    <property type="evidence" value="ECO:0007669"/>
    <property type="project" value="TreeGrafter"/>
</dbReference>
<dbReference type="GO" id="GO:0030864">
    <property type="term" value="C:cortical actin cytoskeleton"/>
    <property type="evidence" value="ECO:0007669"/>
    <property type="project" value="TreeGrafter"/>
</dbReference>
<accession>A0A087UXN7</accession>
<dbReference type="SMART" id="SM00326">
    <property type="entry name" value="SH3"/>
    <property type="match status" value="1"/>
</dbReference>
<dbReference type="InterPro" id="IPR001452">
    <property type="entry name" value="SH3_domain"/>
</dbReference>
<dbReference type="FunFam" id="2.30.30.40:FF:000046">
    <property type="entry name" value="Drebrin-like protein isoform B"/>
    <property type="match status" value="1"/>
</dbReference>
<feature type="compositionally biased region" description="Basic and acidic residues" evidence="7">
    <location>
        <begin position="43"/>
        <end position="53"/>
    </location>
</feature>
<organism evidence="9 10">
    <name type="scientific">Stegodyphus mimosarum</name>
    <name type="common">African social velvet spider</name>
    <dbReference type="NCBI Taxonomy" id="407821"/>
    <lineage>
        <taxon>Eukaryota</taxon>
        <taxon>Metazoa</taxon>
        <taxon>Ecdysozoa</taxon>
        <taxon>Arthropoda</taxon>
        <taxon>Chelicerata</taxon>
        <taxon>Arachnida</taxon>
        <taxon>Araneae</taxon>
        <taxon>Araneomorphae</taxon>
        <taxon>Entelegynae</taxon>
        <taxon>Eresoidea</taxon>
        <taxon>Eresidae</taxon>
        <taxon>Stegodyphus</taxon>
    </lineage>
</organism>
<evidence type="ECO:0000256" key="2">
    <source>
        <dbReference type="ARBA" id="ARBA00022443"/>
    </source>
</evidence>
<dbReference type="GO" id="GO:0051015">
    <property type="term" value="F:actin filament binding"/>
    <property type="evidence" value="ECO:0007669"/>
    <property type="project" value="TreeGrafter"/>
</dbReference>
<keyword evidence="3" id="KW-0963">Cytoplasm</keyword>
<dbReference type="GO" id="GO:0014069">
    <property type="term" value="C:postsynaptic density"/>
    <property type="evidence" value="ECO:0007669"/>
    <property type="project" value="TreeGrafter"/>
</dbReference>
<dbReference type="EMBL" id="KK122169">
    <property type="protein sequence ID" value="KFM82126.1"/>
    <property type="molecule type" value="Genomic_DNA"/>
</dbReference>
<dbReference type="Gene3D" id="2.30.30.40">
    <property type="entry name" value="SH3 Domains"/>
    <property type="match status" value="1"/>
</dbReference>
<dbReference type="Proteomes" id="UP000054359">
    <property type="component" value="Unassembled WGS sequence"/>
</dbReference>
<evidence type="ECO:0000256" key="6">
    <source>
        <dbReference type="PROSITE-ProRule" id="PRU00192"/>
    </source>
</evidence>
<dbReference type="GO" id="GO:0098974">
    <property type="term" value="P:postsynaptic actin cytoskeleton organization"/>
    <property type="evidence" value="ECO:0007669"/>
    <property type="project" value="TreeGrafter"/>
</dbReference>
<keyword evidence="10" id="KW-1185">Reference proteome</keyword>
<dbReference type="CDD" id="cd11960">
    <property type="entry name" value="SH3_Abp1_eu"/>
    <property type="match status" value="1"/>
</dbReference>
<keyword evidence="5" id="KW-0206">Cytoskeleton</keyword>
<dbReference type="GO" id="GO:0005884">
    <property type="term" value="C:actin filament"/>
    <property type="evidence" value="ECO:0007669"/>
    <property type="project" value="TreeGrafter"/>
</dbReference>
<feature type="domain" description="SH3" evidence="8">
    <location>
        <begin position="135"/>
        <end position="194"/>
    </location>
</feature>
<name>A0A087UXN7_STEMI</name>
<evidence type="ECO:0000313" key="9">
    <source>
        <dbReference type="EMBL" id="KFM82126.1"/>
    </source>
</evidence>
<dbReference type="OrthoDB" id="6420781at2759"/>
<keyword evidence="2 6" id="KW-0728">SH3 domain</keyword>
<dbReference type="PRINTS" id="PR00452">
    <property type="entry name" value="SH3DOMAIN"/>
</dbReference>
<feature type="compositionally biased region" description="Acidic residues" evidence="7">
    <location>
        <begin position="83"/>
        <end position="98"/>
    </location>
</feature>
<evidence type="ECO:0000259" key="8">
    <source>
        <dbReference type="PROSITE" id="PS50002"/>
    </source>
</evidence>
<dbReference type="GO" id="GO:0030425">
    <property type="term" value="C:dendrite"/>
    <property type="evidence" value="ECO:0007669"/>
    <property type="project" value="TreeGrafter"/>
</dbReference>
<dbReference type="SUPFAM" id="SSF50044">
    <property type="entry name" value="SH3-domain"/>
    <property type="match status" value="1"/>
</dbReference>
<gene>
    <name evidence="9" type="ORF">X975_20559</name>
</gene>
<proteinExistence type="predicted"/>
<keyword evidence="4" id="KW-0009">Actin-binding</keyword>
<evidence type="ECO:0000256" key="1">
    <source>
        <dbReference type="ARBA" id="ARBA00004245"/>
    </source>
</evidence>
<evidence type="ECO:0000256" key="7">
    <source>
        <dbReference type="SAM" id="MobiDB-lite"/>
    </source>
</evidence>
<evidence type="ECO:0000256" key="3">
    <source>
        <dbReference type="ARBA" id="ARBA00022490"/>
    </source>
</evidence>
<dbReference type="GO" id="GO:0030427">
    <property type="term" value="C:site of polarized growth"/>
    <property type="evidence" value="ECO:0007669"/>
    <property type="project" value="TreeGrafter"/>
</dbReference>
<dbReference type="GO" id="GO:0045773">
    <property type="term" value="P:positive regulation of axon extension"/>
    <property type="evidence" value="ECO:0007669"/>
    <property type="project" value="TreeGrafter"/>
</dbReference>
<dbReference type="GO" id="GO:0045211">
    <property type="term" value="C:postsynaptic membrane"/>
    <property type="evidence" value="ECO:0007669"/>
    <property type="project" value="TreeGrafter"/>
</dbReference>
<comment type="subcellular location">
    <subcellularLocation>
        <location evidence="1">Cytoplasm</location>
        <location evidence="1">Cytoskeleton</location>
    </subcellularLocation>
</comment>
<dbReference type="InterPro" id="IPR036028">
    <property type="entry name" value="SH3-like_dom_sf"/>
</dbReference>
<dbReference type="OMA" id="QDSEMEA"/>
<dbReference type="GO" id="GO:0048812">
    <property type="term" value="P:neuron projection morphogenesis"/>
    <property type="evidence" value="ECO:0007669"/>
    <property type="project" value="TreeGrafter"/>
</dbReference>
<dbReference type="PANTHER" id="PTHR10829">
    <property type="entry name" value="CORTACTIN AND DREBRIN"/>
    <property type="match status" value="1"/>
</dbReference>
<reference evidence="9 10" key="1">
    <citation type="submission" date="2013-11" db="EMBL/GenBank/DDBJ databases">
        <title>Genome sequencing of Stegodyphus mimosarum.</title>
        <authorList>
            <person name="Bechsgaard J."/>
        </authorList>
    </citation>
    <scope>NUCLEOTIDE SEQUENCE [LARGE SCALE GENOMIC DNA]</scope>
</reference>
<feature type="region of interest" description="Disordered" evidence="7">
    <location>
        <begin position="42"/>
        <end position="101"/>
    </location>
</feature>
<dbReference type="GO" id="GO:0030833">
    <property type="term" value="P:regulation of actin filament polymerization"/>
    <property type="evidence" value="ECO:0007669"/>
    <property type="project" value="TreeGrafter"/>
</dbReference>
<feature type="non-terminal residue" evidence="9">
    <location>
        <position position="194"/>
    </location>
</feature>
<evidence type="ECO:0000256" key="5">
    <source>
        <dbReference type="ARBA" id="ARBA00023212"/>
    </source>
</evidence>
<evidence type="ECO:0000313" key="10">
    <source>
        <dbReference type="Proteomes" id="UP000054359"/>
    </source>
</evidence>
<dbReference type="STRING" id="407821.A0A087UXN7"/>